<reference evidence="11 12" key="1">
    <citation type="submission" date="2018-01" db="EMBL/GenBank/DDBJ databases">
        <title>Glutamicibacter soli strain NHPC-3 Whole genome sequence and assembly.</title>
        <authorList>
            <person name="Choudhury P."/>
            <person name="Gupta D."/>
            <person name="Sengupta K."/>
            <person name="Jawed A."/>
            <person name="Sultana N."/>
            <person name="Saha P."/>
        </authorList>
    </citation>
    <scope>NUCLEOTIDE SEQUENCE [LARGE SCALE GENOMIC DNA]</scope>
    <source>
        <strain evidence="11 12">NHPC-3</strain>
    </source>
</reference>
<evidence type="ECO:0000313" key="11">
    <source>
        <dbReference type="EMBL" id="RBM01970.1"/>
    </source>
</evidence>
<dbReference type="SUPFAM" id="SSF51338">
    <property type="entry name" value="Composite domain of metallo-dependent hydrolases"/>
    <property type="match status" value="1"/>
</dbReference>
<evidence type="ECO:0000256" key="9">
    <source>
        <dbReference type="ARBA" id="ARBA00022833"/>
    </source>
</evidence>
<feature type="domain" description="Amidohydrolase-related" evidence="10">
    <location>
        <begin position="69"/>
        <end position="442"/>
    </location>
</feature>
<accession>A0A365YI63</accession>
<proteinExistence type="inferred from homology"/>
<comment type="subunit">
    <text evidence="4">Homotetramer.</text>
</comment>
<dbReference type="GO" id="GO:0008270">
    <property type="term" value="F:zinc ion binding"/>
    <property type="evidence" value="ECO:0007669"/>
    <property type="project" value="InterPro"/>
</dbReference>
<evidence type="ECO:0000256" key="2">
    <source>
        <dbReference type="ARBA" id="ARBA00004968"/>
    </source>
</evidence>
<dbReference type="EMBL" id="POAF01000003">
    <property type="protein sequence ID" value="RBM01970.1"/>
    <property type="molecule type" value="Genomic_DNA"/>
</dbReference>
<evidence type="ECO:0000256" key="6">
    <source>
        <dbReference type="ARBA" id="ARBA00022631"/>
    </source>
</evidence>
<gene>
    <name evidence="11" type="primary">allB</name>
    <name evidence="11" type="ORF">C1H84_09090</name>
</gene>
<sequence>MSINEAVEHDARSSAQAQYDLVLRGERILTTAGISAREIGVRDGKIVAIEPLGNNLQGERVIDVGADEVLLPGLVDTHVHVNEPGRTEWEGFESATKAAAAGGVTTIIDMPLNTIPPTVNLEALEIKKAAAQPKAYVNIGFWGGAIPGNKENLRELHDAGVFGFKCFLLHSGVDEFPSLTVDEMEEDMEVLKSFDSLMIVHAEDSSAIDHAPEAQGDQYDRFLKSRPRGAENVAIAQVIERARWTGVRAHVLHLSSSDALAMIKTAKSDGVKITVETCPHYLTLLAEEIPNGATAYKCCPPIREASNRELLWKGLEEGIIDCIVSDHSPSTIDLKDVENGDFGVAWGGVASLQLGLPLIWTEAQKRGIALEQVVQWMAVKPAELAGLKHKGSIALGNDADFALFAPEDAFVVDVKKLHHKNPISPYHGKTLAGVVRRSIIAGNDVDFATPNGKLIRRGEA</sequence>
<evidence type="ECO:0000256" key="7">
    <source>
        <dbReference type="ARBA" id="ARBA00022723"/>
    </source>
</evidence>
<dbReference type="GO" id="GO:0004038">
    <property type="term" value="F:allantoinase activity"/>
    <property type="evidence" value="ECO:0007669"/>
    <property type="project" value="UniProtKB-EC"/>
</dbReference>
<dbReference type="Proteomes" id="UP000252167">
    <property type="component" value="Unassembled WGS sequence"/>
</dbReference>
<dbReference type="GO" id="GO:0006145">
    <property type="term" value="P:purine nucleobase catabolic process"/>
    <property type="evidence" value="ECO:0007669"/>
    <property type="project" value="TreeGrafter"/>
</dbReference>
<protein>
    <recommendedName>
        <fullName evidence="5">allantoinase</fullName>
        <ecNumber evidence="5">3.5.2.5</ecNumber>
    </recommendedName>
</protein>
<evidence type="ECO:0000256" key="5">
    <source>
        <dbReference type="ARBA" id="ARBA00012863"/>
    </source>
</evidence>
<keyword evidence="12" id="KW-1185">Reference proteome</keyword>
<dbReference type="RefSeq" id="WP_113607215.1">
    <property type="nucleotide sequence ID" value="NZ_POAF01000003.1"/>
</dbReference>
<evidence type="ECO:0000259" key="10">
    <source>
        <dbReference type="Pfam" id="PF01979"/>
    </source>
</evidence>
<dbReference type="InterPro" id="IPR017593">
    <property type="entry name" value="Allantoinase"/>
</dbReference>
<comment type="caution">
    <text evidence="11">The sequence shown here is derived from an EMBL/GenBank/DDBJ whole genome shotgun (WGS) entry which is preliminary data.</text>
</comment>
<dbReference type="Gene3D" id="3.20.20.140">
    <property type="entry name" value="Metal-dependent hydrolases"/>
    <property type="match status" value="1"/>
</dbReference>
<dbReference type="InterPro" id="IPR032466">
    <property type="entry name" value="Metal_Hydrolase"/>
</dbReference>
<dbReference type="EC" id="3.5.2.5" evidence="5"/>
<dbReference type="SUPFAM" id="SSF51556">
    <property type="entry name" value="Metallo-dependent hydrolases"/>
    <property type="match status" value="1"/>
</dbReference>
<dbReference type="AlphaFoldDB" id="A0A365YI63"/>
<dbReference type="Pfam" id="PF01979">
    <property type="entry name" value="Amidohydro_1"/>
    <property type="match status" value="1"/>
</dbReference>
<organism evidence="11 12">
    <name type="scientific">Glutamicibacter soli</name>
    <dbReference type="NCBI Taxonomy" id="453836"/>
    <lineage>
        <taxon>Bacteria</taxon>
        <taxon>Bacillati</taxon>
        <taxon>Actinomycetota</taxon>
        <taxon>Actinomycetes</taxon>
        <taxon>Micrococcales</taxon>
        <taxon>Micrococcaceae</taxon>
        <taxon>Glutamicibacter</taxon>
    </lineage>
</organism>
<comment type="pathway">
    <text evidence="2">Nitrogen metabolism; (S)-allantoin degradation; allantoate from (S)-allantoin: step 1/1.</text>
</comment>
<dbReference type="InterPro" id="IPR011059">
    <property type="entry name" value="Metal-dep_hydrolase_composite"/>
</dbReference>
<dbReference type="GO" id="GO:0005737">
    <property type="term" value="C:cytoplasm"/>
    <property type="evidence" value="ECO:0007669"/>
    <property type="project" value="TreeGrafter"/>
</dbReference>
<dbReference type="PANTHER" id="PTHR43668">
    <property type="entry name" value="ALLANTOINASE"/>
    <property type="match status" value="1"/>
</dbReference>
<evidence type="ECO:0000256" key="1">
    <source>
        <dbReference type="ARBA" id="ARBA00001947"/>
    </source>
</evidence>
<dbReference type="FunFam" id="3.20.20.140:FF:000032">
    <property type="entry name" value="Allantoinase Dal1"/>
    <property type="match status" value="1"/>
</dbReference>
<keyword evidence="6" id="KW-0659">Purine metabolism</keyword>
<comment type="similarity">
    <text evidence="3">Belongs to the metallo-dependent hydrolases superfamily. Allantoinase family.</text>
</comment>
<name>A0A365YI63_9MICC</name>
<keyword evidence="7" id="KW-0479">Metal-binding</keyword>
<dbReference type="GO" id="GO:0050897">
    <property type="term" value="F:cobalt ion binding"/>
    <property type="evidence" value="ECO:0007669"/>
    <property type="project" value="InterPro"/>
</dbReference>
<evidence type="ECO:0000256" key="8">
    <source>
        <dbReference type="ARBA" id="ARBA00022801"/>
    </source>
</evidence>
<evidence type="ECO:0000256" key="3">
    <source>
        <dbReference type="ARBA" id="ARBA00010368"/>
    </source>
</evidence>
<evidence type="ECO:0000256" key="4">
    <source>
        <dbReference type="ARBA" id="ARBA00011881"/>
    </source>
</evidence>
<dbReference type="GO" id="GO:0000256">
    <property type="term" value="P:allantoin catabolic process"/>
    <property type="evidence" value="ECO:0007669"/>
    <property type="project" value="InterPro"/>
</dbReference>
<comment type="cofactor">
    <cofactor evidence="1">
        <name>Zn(2+)</name>
        <dbReference type="ChEBI" id="CHEBI:29105"/>
    </cofactor>
</comment>
<dbReference type="InterPro" id="IPR050138">
    <property type="entry name" value="DHOase/Allantoinase_Hydrolase"/>
</dbReference>
<keyword evidence="8" id="KW-0378">Hydrolase</keyword>
<dbReference type="NCBIfam" id="TIGR03178">
    <property type="entry name" value="allantoinase"/>
    <property type="match status" value="1"/>
</dbReference>
<keyword evidence="9" id="KW-0862">Zinc</keyword>
<evidence type="ECO:0000313" key="12">
    <source>
        <dbReference type="Proteomes" id="UP000252167"/>
    </source>
</evidence>
<dbReference type="PANTHER" id="PTHR43668:SF2">
    <property type="entry name" value="ALLANTOINASE"/>
    <property type="match status" value="1"/>
</dbReference>
<dbReference type="InterPro" id="IPR006680">
    <property type="entry name" value="Amidohydro-rel"/>
</dbReference>